<evidence type="ECO:0000256" key="10">
    <source>
        <dbReference type="ARBA" id="ARBA00022917"/>
    </source>
</evidence>
<dbReference type="FunFam" id="2.40.30.130:FF:000001">
    <property type="entry name" value="Alanine--tRNA ligase"/>
    <property type="match status" value="1"/>
</dbReference>
<dbReference type="GO" id="GO:0008270">
    <property type="term" value="F:zinc ion binding"/>
    <property type="evidence" value="ECO:0007669"/>
    <property type="project" value="UniProtKB-UniRule"/>
</dbReference>
<evidence type="ECO:0000256" key="12">
    <source>
        <dbReference type="HAMAP-Rule" id="MF_00036"/>
    </source>
</evidence>
<comment type="similarity">
    <text evidence="2 12">Belongs to the class-II aminoacyl-tRNA synthetase family.</text>
</comment>
<dbReference type="PROSITE" id="PS50860">
    <property type="entry name" value="AA_TRNA_LIGASE_II_ALA"/>
    <property type="match status" value="1"/>
</dbReference>
<evidence type="ECO:0000256" key="13">
    <source>
        <dbReference type="SAM" id="Coils"/>
    </source>
</evidence>
<dbReference type="GO" id="GO:0004813">
    <property type="term" value="F:alanine-tRNA ligase activity"/>
    <property type="evidence" value="ECO:0007669"/>
    <property type="project" value="UniProtKB-UniRule"/>
</dbReference>
<sequence>MKSSEIRDKFLKFFESKGHSIVRSSPLVPGNDPTMLLTNSGMVQFKDVFLGLDTRPYSRATTVQRCVRAGGKHNDLENVGYTARHHTFFEMLGNFSFGDYFKRDAINYAWELLTKVYQLPADKLTVTVYFEDDEAYDIWANEIGVPKERIIRIGDNKGSRYASDNFWQMADIGPCGPCTEIFYDHGADIWGGPPGSPEEDGDRFIEIWNLVFMQFNRDEAGNMNKLPKPCVDTGMGLERLAAVLQHVHSNYEIDLFQNLIKAAARETGATDLESKSLRVIADHIRAAAFLIVDGIIPGSEGHGYVLRRIIRRALRHGHKLGQTKPFFYKLVADLNIEMGAAYPELTEAMDRVAQTLKAEEERFGETLEHGMKILEAQLAKDASRLDGGTAFTLYDTYGFPLDLTADICRERNVTLDEEGFHAAMENQKKVARAAGKFKMAANVEYSGEKNKFVGYDQLQHNSKVIALYANGAAVTELKAGEQGIVVLDTTPFYAESGGQVGDQGLIQAAGGKFEVEDTLKIQADVFGHHGVLASGVLKVGDAVGAEVDQHSRGRTIRNHSATHLMHKALREVLGTHVAQKGSLVDPDKARFDFSHNAPVTAEQIAQVETIVNREILANVATQSHNMSFDDAVKHGAMALFGEKYGDEVRVMDIGSSKELCGGVHVHRTGDIGLFKIVAEGGVAAGIRRIEAVTGEGALALVQAMNRRLLEAAAALKATPDELTARIVQMQDGAKALEKELAALKSKLAAGQGDELATQAVDVNGIKVLAATLDGADVAGLRETMDKLKDKLKTAAIVLASVADGKVSLIAGVTADATSKVKAGELVNFVAQQVGGKGGGRPDMAQAGGTDAAALPGALAGVAAWVAQRA</sequence>
<dbReference type="InterPro" id="IPR002318">
    <property type="entry name" value="Ala-tRNA-lgiase_IIc"/>
</dbReference>
<dbReference type="Gene3D" id="3.30.980.10">
    <property type="entry name" value="Threonyl-trna Synthetase, Chain A, domain 2"/>
    <property type="match status" value="1"/>
</dbReference>
<dbReference type="Gene3D" id="2.40.30.130">
    <property type="match status" value="1"/>
</dbReference>
<dbReference type="SUPFAM" id="SSF55186">
    <property type="entry name" value="ThrRS/AlaRS common domain"/>
    <property type="match status" value="1"/>
</dbReference>
<dbReference type="Gene3D" id="3.10.310.40">
    <property type="match status" value="1"/>
</dbReference>
<dbReference type="SUPFAM" id="SSF101353">
    <property type="entry name" value="Putative anticodon-binding domain of alanyl-tRNA synthetase (AlaRS)"/>
    <property type="match status" value="1"/>
</dbReference>
<keyword evidence="8 12" id="KW-0067">ATP-binding</keyword>
<dbReference type="PANTHER" id="PTHR11777:SF9">
    <property type="entry name" value="ALANINE--TRNA LIGASE, CYTOPLASMIC"/>
    <property type="match status" value="1"/>
</dbReference>
<dbReference type="Proteomes" id="UP000573499">
    <property type="component" value="Unassembled WGS sequence"/>
</dbReference>
<gene>
    <name evidence="12 15" type="primary">alaS</name>
    <name evidence="15" type="ORF">H3H39_20810</name>
</gene>
<dbReference type="FunFam" id="3.30.980.10:FF:000004">
    <property type="entry name" value="Alanine--tRNA ligase, cytoplasmic"/>
    <property type="match status" value="1"/>
</dbReference>
<evidence type="ECO:0000313" key="16">
    <source>
        <dbReference type="Proteomes" id="UP000573499"/>
    </source>
</evidence>
<dbReference type="PRINTS" id="PR00980">
    <property type="entry name" value="TRNASYNTHALA"/>
</dbReference>
<dbReference type="EMBL" id="JACEZU010000011">
    <property type="protein sequence ID" value="MBA5689490.1"/>
    <property type="molecule type" value="Genomic_DNA"/>
</dbReference>
<keyword evidence="11 12" id="KW-0030">Aminoacyl-tRNA synthetase</keyword>
<dbReference type="Gene3D" id="3.30.54.20">
    <property type="match status" value="1"/>
</dbReference>
<keyword evidence="7 12" id="KW-0862">Zinc</keyword>
<dbReference type="Gene3D" id="3.30.930.10">
    <property type="entry name" value="Bira Bifunctional Protein, Domain 2"/>
    <property type="match status" value="1"/>
</dbReference>
<dbReference type="EC" id="6.1.1.7" evidence="12"/>
<dbReference type="InterPro" id="IPR050058">
    <property type="entry name" value="Ala-tRNA_ligase"/>
</dbReference>
<evidence type="ECO:0000256" key="2">
    <source>
        <dbReference type="ARBA" id="ARBA00008226"/>
    </source>
</evidence>
<dbReference type="InterPro" id="IPR009000">
    <property type="entry name" value="Transl_B-barrel_sf"/>
</dbReference>
<keyword evidence="16" id="KW-1185">Reference proteome</keyword>
<evidence type="ECO:0000313" key="15">
    <source>
        <dbReference type="EMBL" id="MBA5689490.1"/>
    </source>
</evidence>
<dbReference type="InterPro" id="IPR018164">
    <property type="entry name" value="Ala-tRNA-synth_IIc_N"/>
</dbReference>
<dbReference type="GO" id="GO:0005524">
    <property type="term" value="F:ATP binding"/>
    <property type="evidence" value="ECO:0007669"/>
    <property type="project" value="UniProtKB-UniRule"/>
</dbReference>
<evidence type="ECO:0000256" key="7">
    <source>
        <dbReference type="ARBA" id="ARBA00022833"/>
    </source>
</evidence>
<evidence type="ECO:0000259" key="14">
    <source>
        <dbReference type="PROSITE" id="PS50860"/>
    </source>
</evidence>
<dbReference type="CDD" id="cd00673">
    <property type="entry name" value="AlaRS_core"/>
    <property type="match status" value="1"/>
</dbReference>
<keyword evidence="12" id="KW-0963">Cytoplasm</keyword>
<accession>A0A7W2IM63</accession>
<dbReference type="SUPFAM" id="SSF50447">
    <property type="entry name" value="Translation proteins"/>
    <property type="match status" value="1"/>
</dbReference>
<organism evidence="15 16">
    <name type="scientific">Rugamonas apoptosis</name>
    <dbReference type="NCBI Taxonomy" id="2758570"/>
    <lineage>
        <taxon>Bacteria</taxon>
        <taxon>Pseudomonadati</taxon>
        <taxon>Pseudomonadota</taxon>
        <taxon>Betaproteobacteria</taxon>
        <taxon>Burkholderiales</taxon>
        <taxon>Oxalobacteraceae</taxon>
        <taxon>Telluria group</taxon>
        <taxon>Rugamonas</taxon>
    </lineage>
</organism>
<dbReference type="InterPro" id="IPR003156">
    <property type="entry name" value="DHHA1_dom"/>
</dbReference>
<dbReference type="GO" id="GO:0006419">
    <property type="term" value="P:alanyl-tRNA aminoacylation"/>
    <property type="evidence" value="ECO:0007669"/>
    <property type="project" value="UniProtKB-UniRule"/>
</dbReference>
<reference evidence="15 16" key="1">
    <citation type="submission" date="2020-07" db="EMBL/GenBank/DDBJ databases">
        <title>Novel species isolated from subtropical streams in China.</title>
        <authorList>
            <person name="Lu H."/>
        </authorList>
    </citation>
    <scope>NUCLEOTIDE SEQUENCE [LARGE SCALE GENOMIC DNA]</scope>
    <source>
        <strain evidence="15 16">LX47W</strain>
    </source>
</reference>
<keyword evidence="13" id="KW-0175">Coiled coil</keyword>
<comment type="function">
    <text evidence="12">Catalyzes the attachment of alanine to tRNA(Ala) in a two-step reaction: alanine is first activated by ATP to form Ala-AMP and then transferred to the acceptor end of tRNA(Ala). Also edits incorrectly charged Ser-tRNA(Ala) and Gly-tRNA(Ala) via its editing domain.</text>
</comment>
<feature type="binding site" evidence="12">
    <location>
        <position position="559"/>
    </location>
    <ligand>
        <name>Zn(2+)</name>
        <dbReference type="ChEBI" id="CHEBI:29105"/>
    </ligand>
</feature>
<proteinExistence type="inferred from homology"/>
<name>A0A7W2IM63_9BURK</name>
<dbReference type="Pfam" id="PF01411">
    <property type="entry name" value="tRNA-synt_2c"/>
    <property type="match status" value="1"/>
</dbReference>
<evidence type="ECO:0000256" key="11">
    <source>
        <dbReference type="ARBA" id="ARBA00023146"/>
    </source>
</evidence>
<comment type="subcellular location">
    <subcellularLocation>
        <location evidence="1 12">Cytoplasm</location>
    </subcellularLocation>
</comment>
<dbReference type="GO" id="GO:0000049">
    <property type="term" value="F:tRNA binding"/>
    <property type="evidence" value="ECO:0007669"/>
    <property type="project" value="UniProtKB-KW"/>
</dbReference>
<comment type="catalytic activity">
    <reaction evidence="12">
        <text>tRNA(Ala) + L-alanine + ATP = L-alanyl-tRNA(Ala) + AMP + diphosphate</text>
        <dbReference type="Rhea" id="RHEA:12540"/>
        <dbReference type="Rhea" id="RHEA-COMP:9657"/>
        <dbReference type="Rhea" id="RHEA-COMP:9923"/>
        <dbReference type="ChEBI" id="CHEBI:30616"/>
        <dbReference type="ChEBI" id="CHEBI:33019"/>
        <dbReference type="ChEBI" id="CHEBI:57972"/>
        <dbReference type="ChEBI" id="CHEBI:78442"/>
        <dbReference type="ChEBI" id="CHEBI:78497"/>
        <dbReference type="ChEBI" id="CHEBI:456215"/>
        <dbReference type="EC" id="6.1.1.7"/>
    </reaction>
</comment>
<dbReference type="GO" id="GO:0002161">
    <property type="term" value="F:aminoacyl-tRNA deacylase activity"/>
    <property type="evidence" value="ECO:0007669"/>
    <property type="project" value="TreeGrafter"/>
</dbReference>
<dbReference type="FunFam" id="3.30.930.10:FF:000004">
    <property type="entry name" value="Alanine--tRNA ligase"/>
    <property type="match status" value="1"/>
</dbReference>
<feature type="binding site" evidence="12">
    <location>
        <position position="563"/>
    </location>
    <ligand>
        <name>Zn(2+)</name>
        <dbReference type="ChEBI" id="CHEBI:29105"/>
    </ligand>
</feature>
<dbReference type="InterPro" id="IPR045864">
    <property type="entry name" value="aa-tRNA-synth_II/BPL/LPL"/>
</dbReference>
<keyword evidence="4 12" id="KW-0436">Ligase</keyword>
<dbReference type="GO" id="GO:0045892">
    <property type="term" value="P:negative regulation of DNA-templated transcription"/>
    <property type="evidence" value="ECO:0007669"/>
    <property type="project" value="TreeGrafter"/>
</dbReference>
<dbReference type="FunFam" id="3.10.310.40:FF:000001">
    <property type="entry name" value="Alanine--tRNA ligase"/>
    <property type="match status" value="1"/>
</dbReference>
<keyword evidence="3 12" id="KW-0820">tRNA-binding</keyword>
<comment type="caution">
    <text evidence="15">The sequence shown here is derived from an EMBL/GenBank/DDBJ whole genome shotgun (WGS) entry which is preliminary data.</text>
</comment>
<dbReference type="PANTHER" id="PTHR11777">
    <property type="entry name" value="ALANYL-TRNA SYNTHETASE"/>
    <property type="match status" value="1"/>
</dbReference>
<dbReference type="Pfam" id="PF07973">
    <property type="entry name" value="tRNA_SAD"/>
    <property type="match status" value="1"/>
</dbReference>
<feature type="binding site" evidence="12">
    <location>
        <position position="660"/>
    </location>
    <ligand>
        <name>Zn(2+)</name>
        <dbReference type="ChEBI" id="CHEBI:29105"/>
    </ligand>
</feature>
<feature type="domain" description="Alanyl-transfer RNA synthetases family profile" evidence="14">
    <location>
        <begin position="1"/>
        <end position="703"/>
    </location>
</feature>
<dbReference type="HAMAP" id="MF_00036_B">
    <property type="entry name" value="Ala_tRNA_synth_B"/>
    <property type="match status" value="1"/>
</dbReference>
<dbReference type="FunFam" id="3.30.54.20:FF:000001">
    <property type="entry name" value="Alanine--tRNA ligase"/>
    <property type="match status" value="1"/>
</dbReference>
<dbReference type="SMART" id="SM00863">
    <property type="entry name" value="tRNA_SAD"/>
    <property type="match status" value="1"/>
</dbReference>
<dbReference type="InterPro" id="IPR018163">
    <property type="entry name" value="Thr/Ala-tRNA-synth_IIc_edit"/>
</dbReference>
<protein>
    <recommendedName>
        <fullName evidence="12">Alanine--tRNA ligase</fullName>
        <ecNumber evidence="12">6.1.1.7</ecNumber>
    </recommendedName>
    <alternativeName>
        <fullName evidence="12">Alanyl-tRNA synthetase</fullName>
        <shortName evidence="12">AlaRS</shortName>
    </alternativeName>
</protein>
<keyword evidence="10 12" id="KW-0648">Protein biosynthesis</keyword>
<evidence type="ECO:0000256" key="5">
    <source>
        <dbReference type="ARBA" id="ARBA00022723"/>
    </source>
</evidence>
<dbReference type="AlphaFoldDB" id="A0A7W2IM63"/>
<comment type="cofactor">
    <cofactor evidence="12">
        <name>Zn(2+)</name>
        <dbReference type="ChEBI" id="CHEBI:29105"/>
    </cofactor>
    <text evidence="12">Binds 1 zinc ion per subunit.</text>
</comment>
<dbReference type="Gene3D" id="6.10.250.550">
    <property type="match status" value="1"/>
</dbReference>
<keyword evidence="9 12" id="KW-0694">RNA-binding</keyword>
<evidence type="ECO:0000256" key="1">
    <source>
        <dbReference type="ARBA" id="ARBA00004496"/>
    </source>
</evidence>
<dbReference type="GO" id="GO:0005829">
    <property type="term" value="C:cytosol"/>
    <property type="evidence" value="ECO:0007669"/>
    <property type="project" value="TreeGrafter"/>
</dbReference>
<evidence type="ECO:0000256" key="6">
    <source>
        <dbReference type="ARBA" id="ARBA00022741"/>
    </source>
</evidence>
<dbReference type="NCBIfam" id="TIGR00344">
    <property type="entry name" value="alaS"/>
    <property type="match status" value="1"/>
</dbReference>
<feature type="coiled-coil region" evidence="13">
    <location>
        <begin position="726"/>
        <end position="753"/>
    </location>
</feature>
<dbReference type="InterPro" id="IPR018162">
    <property type="entry name" value="Ala-tRNA-ligase_IIc_anticod-bd"/>
</dbReference>
<evidence type="ECO:0000256" key="3">
    <source>
        <dbReference type="ARBA" id="ARBA00022555"/>
    </source>
</evidence>
<keyword evidence="6 12" id="KW-0547">Nucleotide-binding</keyword>
<feature type="binding site" evidence="12">
    <location>
        <position position="664"/>
    </location>
    <ligand>
        <name>Zn(2+)</name>
        <dbReference type="ChEBI" id="CHEBI:29105"/>
    </ligand>
</feature>
<evidence type="ECO:0000256" key="9">
    <source>
        <dbReference type="ARBA" id="ARBA00022884"/>
    </source>
</evidence>
<evidence type="ECO:0000256" key="4">
    <source>
        <dbReference type="ARBA" id="ARBA00022598"/>
    </source>
</evidence>
<comment type="domain">
    <text evidence="12">Consists of three domains; the N-terminal catalytic domain, the editing domain and the C-terminal C-Ala domain. The editing domain removes incorrectly charged amino acids, while the C-Ala domain, along with tRNA(Ala), serves as a bridge to cooperatively bring together the editing and aminoacylation centers thus stimulating deacylation of misacylated tRNAs.</text>
</comment>
<keyword evidence="5 12" id="KW-0479">Metal-binding</keyword>
<dbReference type="InterPro" id="IPR023033">
    <property type="entry name" value="Ala_tRNA_ligase_euk/bac"/>
</dbReference>
<dbReference type="Pfam" id="PF02272">
    <property type="entry name" value="DHHA1"/>
    <property type="match status" value="1"/>
</dbReference>
<dbReference type="SUPFAM" id="SSF55681">
    <property type="entry name" value="Class II aaRS and biotin synthetases"/>
    <property type="match status" value="1"/>
</dbReference>
<dbReference type="InterPro" id="IPR012947">
    <property type="entry name" value="tRNA_SAD"/>
</dbReference>
<dbReference type="RefSeq" id="WP_182156117.1">
    <property type="nucleotide sequence ID" value="NZ_JACEZU010000011.1"/>
</dbReference>
<evidence type="ECO:0000256" key="8">
    <source>
        <dbReference type="ARBA" id="ARBA00022840"/>
    </source>
</evidence>
<dbReference type="InterPro" id="IPR018165">
    <property type="entry name" value="Ala-tRNA-synth_IIc_core"/>
</dbReference>